<dbReference type="GO" id="GO:0006334">
    <property type="term" value="P:nucleosome assembly"/>
    <property type="evidence" value="ECO:0007669"/>
    <property type="project" value="InterPro"/>
</dbReference>
<comment type="similarity">
    <text evidence="1 3">Belongs to the nucleosome assembly protein (NAP) family.</text>
</comment>
<dbReference type="Gene3D" id="3.30.1120.90">
    <property type="entry name" value="Nucleosome assembly protein"/>
    <property type="match status" value="1"/>
</dbReference>
<dbReference type="SUPFAM" id="SSF143113">
    <property type="entry name" value="NAP-like"/>
    <property type="match status" value="1"/>
</dbReference>
<dbReference type="InterPro" id="IPR037231">
    <property type="entry name" value="NAP-like_sf"/>
</dbReference>
<keyword evidence="2" id="KW-0143">Chaperone</keyword>
<dbReference type="Pfam" id="PF00956">
    <property type="entry name" value="NAP"/>
    <property type="match status" value="1"/>
</dbReference>
<reference evidence="4" key="1">
    <citation type="submission" date="2022-12" db="EMBL/GenBank/DDBJ databases">
        <title>Draft genome assemblies for two species of Escallonia (Escalloniales).</title>
        <authorList>
            <person name="Chanderbali A."/>
            <person name="Dervinis C."/>
            <person name="Anghel I."/>
            <person name="Soltis D."/>
            <person name="Soltis P."/>
            <person name="Zapata F."/>
        </authorList>
    </citation>
    <scope>NUCLEOTIDE SEQUENCE</scope>
    <source>
        <strain evidence="4">UCBG64.0493</strain>
        <tissue evidence="4">Leaf</tissue>
    </source>
</reference>
<feature type="non-terminal residue" evidence="4">
    <location>
        <position position="1"/>
    </location>
</feature>
<evidence type="ECO:0000256" key="1">
    <source>
        <dbReference type="ARBA" id="ARBA00009947"/>
    </source>
</evidence>
<dbReference type="GO" id="GO:0000724">
    <property type="term" value="P:double-strand break repair via homologous recombination"/>
    <property type="evidence" value="ECO:0007669"/>
    <property type="project" value="UniProtKB-ARBA"/>
</dbReference>
<proteinExistence type="inferred from homology"/>
<evidence type="ECO:0000256" key="3">
    <source>
        <dbReference type="RuleBase" id="RU003876"/>
    </source>
</evidence>
<dbReference type="Proteomes" id="UP001188597">
    <property type="component" value="Unassembled WGS sequence"/>
</dbReference>
<protein>
    <submittedName>
        <fullName evidence="4">Uncharacterized protein</fullName>
    </submittedName>
</protein>
<dbReference type="GO" id="GO:0005634">
    <property type="term" value="C:nucleus"/>
    <property type="evidence" value="ECO:0007669"/>
    <property type="project" value="InterPro"/>
</dbReference>
<dbReference type="EMBL" id="JAVXUP010000531">
    <property type="protein sequence ID" value="KAK3025779.1"/>
    <property type="molecule type" value="Genomic_DNA"/>
</dbReference>
<sequence length="198" mass="23020">MSPLRYGIVIDEGVTTQGAADQEEVEAAGEKGVPDFWLTALLYNIFLLGKGALKYLKDIKWCRIDDPKRWYPPKRLAEKILKKKPKKGSKNFKACHQKERCESFFNFFCPPEIPPADVDLDDDVYITLLWKIEKLLAVRIIIRDKIIHMLFHGLLGMLLKMIMKTLEAVEMVMKMESLMMRKTMMMTEDEVENMTSKK</sequence>
<evidence type="ECO:0000313" key="5">
    <source>
        <dbReference type="Proteomes" id="UP001188597"/>
    </source>
</evidence>
<organism evidence="4 5">
    <name type="scientific">Escallonia herrerae</name>
    <dbReference type="NCBI Taxonomy" id="1293975"/>
    <lineage>
        <taxon>Eukaryota</taxon>
        <taxon>Viridiplantae</taxon>
        <taxon>Streptophyta</taxon>
        <taxon>Embryophyta</taxon>
        <taxon>Tracheophyta</taxon>
        <taxon>Spermatophyta</taxon>
        <taxon>Magnoliopsida</taxon>
        <taxon>eudicotyledons</taxon>
        <taxon>Gunneridae</taxon>
        <taxon>Pentapetalae</taxon>
        <taxon>asterids</taxon>
        <taxon>campanulids</taxon>
        <taxon>Escalloniales</taxon>
        <taxon>Escalloniaceae</taxon>
        <taxon>Escallonia</taxon>
    </lineage>
</organism>
<gene>
    <name evidence="4" type="ORF">RJ639_041935</name>
</gene>
<keyword evidence="5" id="KW-1185">Reference proteome</keyword>
<dbReference type="AlphaFoldDB" id="A0AA88WFA8"/>
<name>A0AA88WFA8_9ASTE</name>
<accession>A0AA88WFA8</accession>
<comment type="caution">
    <text evidence="4">The sequence shown here is derived from an EMBL/GenBank/DDBJ whole genome shotgun (WGS) entry which is preliminary data.</text>
</comment>
<evidence type="ECO:0000256" key="2">
    <source>
        <dbReference type="ARBA" id="ARBA00023186"/>
    </source>
</evidence>
<dbReference type="PANTHER" id="PTHR11875">
    <property type="entry name" value="TESTIS-SPECIFIC Y-ENCODED PROTEIN"/>
    <property type="match status" value="1"/>
</dbReference>
<evidence type="ECO:0000313" key="4">
    <source>
        <dbReference type="EMBL" id="KAK3025779.1"/>
    </source>
</evidence>
<dbReference type="InterPro" id="IPR002164">
    <property type="entry name" value="NAP_family"/>
</dbReference>
<dbReference type="GO" id="GO:0042393">
    <property type="term" value="F:histone binding"/>
    <property type="evidence" value="ECO:0007669"/>
    <property type="project" value="UniProtKB-ARBA"/>
</dbReference>